<sequence length="53" mass="5827">MEQCYETITRHVRVFANTAVSWTTFAPFLVSPRAATVPRAPGPGRVAPQTDHS</sequence>
<evidence type="ECO:0000313" key="1">
    <source>
        <dbReference type="EMBL" id="MBB5936793.1"/>
    </source>
</evidence>
<comment type="caution">
    <text evidence="1">The sequence shown here is derived from an EMBL/GenBank/DDBJ whole genome shotgun (WGS) entry which is preliminary data.</text>
</comment>
<reference evidence="1 2" key="1">
    <citation type="submission" date="2020-08" db="EMBL/GenBank/DDBJ databases">
        <title>Genomic Encyclopedia of Type Strains, Phase III (KMG-III): the genomes of soil and plant-associated and newly described type strains.</title>
        <authorList>
            <person name="Whitman W."/>
        </authorList>
    </citation>
    <scope>NUCLEOTIDE SEQUENCE [LARGE SCALE GENOMIC DNA]</scope>
    <source>
        <strain evidence="1 2">CECT 8305</strain>
    </source>
</reference>
<dbReference type="AlphaFoldDB" id="A0A7W9QBN0"/>
<name>A0A7W9QBN0_9ACTN</name>
<keyword evidence="2" id="KW-1185">Reference proteome</keyword>
<accession>A0A7W9QBN0</accession>
<organism evidence="1 2">
    <name type="scientific">Streptomyces zagrosensis</name>
    <dbReference type="NCBI Taxonomy" id="1042984"/>
    <lineage>
        <taxon>Bacteria</taxon>
        <taxon>Bacillati</taxon>
        <taxon>Actinomycetota</taxon>
        <taxon>Actinomycetes</taxon>
        <taxon>Kitasatosporales</taxon>
        <taxon>Streptomycetaceae</taxon>
        <taxon>Streptomyces</taxon>
    </lineage>
</organism>
<dbReference type="Proteomes" id="UP000588098">
    <property type="component" value="Unassembled WGS sequence"/>
</dbReference>
<evidence type="ECO:0000313" key="2">
    <source>
        <dbReference type="Proteomes" id="UP000588098"/>
    </source>
</evidence>
<gene>
    <name evidence="1" type="ORF">FHS42_003870</name>
</gene>
<proteinExistence type="predicted"/>
<protein>
    <submittedName>
        <fullName evidence="1">Uncharacterized protein</fullName>
    </submittedName>
</protein>
<dbReference type="EMBL" id="JACHJL010000009">
    <property type="protein sequence ID" value="MBB5936793.1"/>
    <property type="molecule type" value="Genomic_DNA"/>
</dbReference>